<dbReference type="Proteomes" id="UP000095283">
    <property type="component" value="Unplaced"/>
</dbReference>
<dbReference type="InterPro" id="IPR008042">
    <property type="entry name" value="Retrotrans_Pao"/>
</dbReference>
<evidence type="ECO:0000313" key="2">
    <source>
        <dbReference type="WBParaSite" id="Hba_01509"/>
    </source>
</evidence>
<name>A0A1I7WA26_HETBA</name>
<dbReference type="PANTHER" id="PTHR47331">
    <property type="entry name" value="PHD-TYPE DOMAIN-CONTAINING PROTEIN"/>
    <property type="match status" value="1"/>
</dbReference>
<reference evidence="2" key="1">
    <citation type="submission" date="2016-11" db="UniProtKB">
        <authorList>
            <consortium name="WormBaseParasite"/>
        </authorList>
    </citation>
    <scope>IDENTIFICATION</scope>
</reference>
<keyword evidence="1" id="KW-1185">Reference proteome</keyword>
<dbReference type="SUPFAM" id="SSF53098">
    <property type="entry name" value="Ribonuclease H-like"/>
    <property type="match status" value="1"/>
</dbReference>
<accession>A0A1I7WA26</accession>
<dbReference type="WBParaSite" id="Hba_01509">
    <property type="protein sequence ID" value="Hba_01509"/>
    <property type="gene ID" value="Hba_01509"/>
</dbReference>
<evidence type="ECO:0000313" key="1">
    <source>
        <dbReference type="Proteomes" id="UP000095283"/>
    </source>
</evidence>
<dbReference type="Pfam" id="PF05380">
    <property type="entry name" value="Peptidase_A17"/>
    <property type="match status" value="1"/>
</dbReference>
<sequence>MSIPRKIGPTDLNCPISLWVFVDASAKAYACCAYLSHGLLGTSKLVSGKIELTPLKRNITIPRLELVALLLGIRLAHSIIMSLRKEAIYIRIVGDSKVALCWLTTSRSLPVFVRNQVKRILKIREELLKLSKSVTLTHRTQALEGVREINFCPHYGLTVQLGVI</sequence>
<organism evidence="1 2">
    <name type="scientific">Heterorhabditis bacteriophora</name>
    <name type="common">Entomopathogenic nematode worm</name>
    <dbReference type="NCBI Taxonomy" id="37862"/>
    <lineage>
        <taxon>Eukaryota</taxon>
        <taxon>Metazoa</taxon>
        <taxon>Ecdysozoa</taxon>
        <taxon>Nematoda</taxon>
        <taxon>Chromadorea</taxon>
        <taxon>Rhabditida</taxon>
        <taxon>Rhabditina</taxon>
        <taxon>Rhabditomorpha</taxon>
        <taxon>Strongyloidea</taxon>
        <taxon>Heterorhabditidae</taxon>
        <taxon>Heterorhabditis</taxon>
    </lineage>
</organism>
<proteinExistence type="predicted"/>
<protein>
    <submittedName>
        <fullName evidence="2">RNase H domain-containing protein</fullName>
    </submittedName>
</protein>
<dbReference type="AlphaFoldDB" id="A0A1I7WA26"/>
<dbReference type="InterPro" id="IPR012337">
    <property type="entry name" value="RNaseH-like_sf"/>
</dbReference>